<keyword evidence="2" id="KW-1185">Reference proteome</keyword>
<dbReference type="Proteomes" id="UP000007797">
    <property type="component" value="Unassembled WGS sequence"/>
</dbReference>
<reference evidence="2" key="1">
    <citation type="journal article" date="2011" name="Genome Res.">
        <title>Phylogeny-wide analysis of social amoeba genomes highlights ancient origins for complex intercellular communication.</title>
        <authorList>
            <person name="Heidel A.J."/>
            <person name="Lawal H.M."/>
            <person name="Felder M."/>
            <person name="Schilde C."/>
            <person name="Helps N.R."/>
            <person name="Tunggal B."/>
            <person name="Rivero F."/>
            <person name="John U."/>
            <person name="Schleicher M."/>
            <person name="Eichinger L."/>
            <person name="Platzer M."/>
            <person name="Noegel A.A."/>
            <person name="Schaap P."/>
            <person name="Gloeckner G."/>
        </authorList>
    </citation>
    <scope>NUCLEOTIDE SEQUENCE [LARGE SCALE GENOMIC DNA]</scope>
    <source>
        <strain evidence="2">SH3</strain>
    </source>
</reference>
<organism evidence="1 2">
    <name type="scientific">Cavenderia fasciculata</name>
    <name type="common">Slime mold</name>
    <name type="synonym">Dictyostelium fasciculatum</name>
    <dbReference type="NCBI Taxonomy" id="261658"/>
    <lineage>
        <taxon>Eukaryota</taxon>
        <taxon>Amoebozoa</taxon>
        <taxon>Evosea</taxon>
        <taxon>Eumycetozoa</taxon>
        <taxon>Dictyostelia</taxon>
        <taxon>Acytosteliales</taxon>
        <taxon>Cavenderiaceae</taxon>
        <taxon>Cavenderia</taxon>
    </lineage>
</organism>
<evidence type="ECO:0000313" key="1">
    <source>
        <dbReference type="EMBL" id="EGG17650.1"/>
    </source>
</evidence>
<dbReference type="AlphaFoldDB" id="F4Q3J2"/>
<name>F4Q3J2_CACFS</name>
<accession>F4Q3J2</accession>
<evidence type="ECO:0000313" key="2">
    <source>
        <dbReference type="Proteomes" id="UP000007797"/>
    </source>
</evidence>
<protein>
    <submittedName>
        <fullName evidence="1">Uncharacterized protein</fullName>
    </submittedName>
</protein>
<proteinExistence type="predicted"/>
<dbReference type="RefSeq" id="XP_004356134.1">
    <property type="nucleotide sequence ID" value="XM_004356081.1"/>
</dbReference>
<dbReference type="SUPFAM" id="SSF52047">
    <property type="entry name" value="RNI-like"/>
    <property type="match status" value="1"/>
</dbReference>
<dbReference type="KEGG" id="dfa:DFA_08646"/>
<dbReference type="EMBL" id="GL883021">
    <property type="protein sequence ID" value="EGG17650.1"/>
    <property type="molecule type" value="Genomic_DNA"/>
</dbReference>
<sequence>MLDQLPHIIQNKIIHYCWDLKWIGADLYTTKQAMALSHVSWHWFDQCKIKYNQRESKPFNPYRYKAEEYKTHTNNRYCMIESPNTLLLEKSEHIVSYSIYNVIGASLSSAWEYMVGDQLTAFSKHVASGTIKYNGVTASGYFFDEVESIIVRSHTLAQFSKKDVSGGIAQMIGAIAKYKADNINNPACRPIRTVELSLRPDGVQDVIRALGPVRDTIVSLDVPYSSNLDPFIKQASSLRNLTVSFEGTHQTLRPLIKSIPESLRSLHFRISVTIELPWDAMEESLTNVTSLAIQDPSLKGEEYLNLLYRNNSIASLPIYTSYHIETVPISAQVFGEKTNIKSINLSVVGEHDVVLHKEYEHLSITFANGRAVNNYAEFTSLRDLYLTYVGGVPNEHIDQLRELLEVNEKLDKLSLRSGSTKEQVEQLPLIPFFEVFAKSSVNRAYFCFWETNSDTDKELLAKIHDIVSSNYVFCIHSTKGFVLNKIYQ</sequence>
<dbReference type="GeneID" id="14868822"/>
<gene>
    <name evidence="1" type="ORF">DFA_08646</name>
</gene>